<accession>A0ABM7YNG0</accession>
<comment type="subcellular location">
    <subcellularLocation>
        <location evidence="1 9">Cell inner membrane</location>
        <topology evidence="1 9">Multi-pass membrane protein</topology>
    </subcellularLocation>
</comment>
<proteinExistence type="inferred from homology"/>
<evidence type="ECO:0000259" key="10">
    <source>
        <dbReference type="Pfam" id="PF04290"/>
    </source>
</evidence>
<dbReference type="InterPro" id="IPR055348">
    <property type="entry name" value="DctQ"/>
</dbReference>
<dbReference type="PANTHER" id="PTHR35011">
    <property type="entry name" value="2,3-DIKETO-L-GULONATE TRAP TRANSPORTER SMALL PERMEASE PROTEIN YIAM"/>
    <property type="match status" value="1"/>
</dbReference>
<dbReference type="RefSeq" id="WP_428985522.1">
    <property type="nucleotide sequence ID" value="NZ_AP025730.1"/>
</dbReference>
<evidence type="ECO:0000256" key="2">
    <source>
        <dbReference type="ARBA" id="ARBA00022448"/>
    </source>
</evidence>
<dbReference type="Proteomes" id="UP001057498">
    <property type="component" value="Chromosome"/>
</dbReference>
<comment type="function">
    <text evidence="9">Part of the tripartite ATP-independent periplasmic (TRAP) transport system.</text>
</comment>
<feature type="transmembrane region" description="Helical" evidence="9">
    <location>
        <begin position="153"/>
        <end position="172"/>
    </location>
</feature>
<name>A0ABM7YNG0_9BURK</name>
<feature type="domain" description="Tripartite ATP-independent periplasmic transporters DctQ component" evidence="10">
    <location>
        <begin position="49"/>
        <end position="174"/>
    </location>
</feature>
<protein>
    <recommendedName>
        <fullName evidence="9">TRAP transporter small permease protein</fullName>
    </recommendedName>
</protein>
<reference evidence="11" key="1">
    <citation type="submission" date="2022-04" db="EMBL/GenBank/DDBJ databases">
        <title>Whole genome sequence of Sphaerotilus sp. FB-5.</title>
        <authorList>
            <person name="Takeda M."/>
            <person name="Narihara S."/>
            <person name="Akimoto M."/>
            <person name="Akimoto R."/>
            <person name="Nishiyashiki S."/>
            <person name="Murakami T."/>
        </authorList>
    </citation>
    <scope>NUCLEOTIDE SEQUENCE</scope>
    <source>
        <strain evidence="11">FB-5</strain>
    </source>
</reference>
<gene>
    <name evidence="11" type="ORF">CATMQ487_29830</name>
</gene>
<keyword evidence="7 9" id="KW-0472">Membrane</keyword>
<evidence type="ECO:0000256" key="4">
    <source>
        <dbReference type="ARBA" id="ARBA00022519"/>
    </source>
</evidence>
<comment type="caution">
    <text evidence="9">Lacks conserved residue(s) required for the propagation of feature annotation.</text>
</comment>
<organism evidence="11 12">
    <name type="scientific">Sphaerotilus microaerophilus</name>
    <dbReference type="NCBI Taxonomy" id="2914710"/>
    <lineage>
        <taxon>Bacteria</taxon>
        <taxon>Pseudomonadati</taxon>
        <taxon>Pseudomonadota</taxon>
        <taxon>Betaproteobacteria</taxon>
        <taxon>Burkholderiales</taxon>
        <taxon>Sphaerotilaceae</taxon>
        <taxon>Sphaerotilus</taxon>
    </lineage>
</organism>
<evidence type="ECO:0000256" key="6">
    <source>
        <dbReference type="ARBA" id="ARBA00022989"/>
    </source>
</evidence>
<evidence type="ECO:0000256" key="8">
    <source>
        <dbReference type="ARBA" id="ARBA00038436"/>
    </source>
</evidence>
<sequence>MSHGIDSGTYYARVDPSLPRVLQPLAALVRRLNDAMVWLGMAALLVASVVLTYSVFSRYLLKASTDWQDEAAVFCLVGATFLCGGFVQSLRGHVGIEAVSGLLSARANRLRLVVVDAVCTAFCAFFAWKSWHLFHEAWVDGQTTSSSWAPPLWIPYGLMAAGMTLLSLQLLLQLTASVNALSANHAREA</sequence>
<evidence type="ECO:0000313" key="12">
    <source>
        <dbReference type="Proteomes" id="UP001057498"/>
    </source>
</evidence>
<keyword evidence="4 9" id="KW-0997">Cell inner membrane</keyword>
<comment type="subunit">
    <text evidence="9">The complex comprises the extracytoplasmic solute receptor protein and the two transmembrane proteins.</text>
</comment>
<evidence type="ECO:0000256" key="5">
    <source>
        <dbReference type="ARBA" id="ARBA00022692"/>
    </source>
</evidence>
<dbReference type="PANTHER" id="PTHR35011:SF10">
    <property type="entry name" value="TRAP TRANSPORTER SMALL PERMEASE PROTEIN"/>
    <property type="match status" value="1"/>
</dbReference>
<evidence type="ECO:0000256" key="3">
    <source>
        <dbReference type="ARBA" id="ARBA00022475"/>
    </source>
</evidence>
<keyword evidence="6 9" id="KW-1133">Transmembrane helix</keyword>
<keyword evidence="2 9" id="KW-0813">Transport</keyword>
<dbReference type="InterPro" id="IPR007387">
    <property type="entry name" value="TRAP_DctQ"/>
</dbReference>
<evidence type="ECO:0000313" key="11">
    <source>
        <dbReference type="EMBL" id="BDI06013.1"/>
    </source>
</evidence>
<keyword evidence="12" id="KW-1185">Reference proteome</keyword>
<feature type="transmembrane region" description="Helical" evidence="9">
    <location>
        <begin position="110"/>
        <end position="128"/>
    </location>
</feature>
<evidence type="ECO:0000256" key="7">
    <source>
        <dbReference type="ARBA" id="ARBA00023136"/>
    </source>
</evidence>
<keyword evidence="3" id="KW-1003">Cell membrane</keyword>
<feature type="transmembrane region" description="Helical" evidence="9">
    <location>
        <begin position="35"/>
        <end position="56"/>
    </location>
</feature>
<keyword evidence="5 9" id="KW-0812">Transmembrane</keyword>
<evidence type="ECO:0000256" key="9">
    <source>
        <dbReference type="RuleBase" id="RU369079"/>
    </source>
</evidence>
<comment type="similarity">
    <text evidence="8 9">Belongs to the TRAP transporter small permease family.</text>
</comment>
<dbReference type="Pfam" id="PF04290">
    <property type="entry name" value="DctQ"/>
    <property type="match status" value="1"/>
</dbReference>
<evidence type="ECO:0000256" key="1">
    <source>
        <dbReference type="ARBA" id="ARBA00004429"/>
    </source>
</evidence>
<dbReference type="EMBL" id="AP025730">
    <property type="protein sequence ID" value="BDI06013.1"/>
    <property type="molecule type" value="Genomic_DNA"/>
</dbReference>